<evidence type="ECO:0000313" key="8">
    <source>
        <dbReference type="Proteomes" id="UP000095605"/>
    </source>
</evidence>
<dbReference type="GO" id="GO:0016255">
    <property type="term" value="P:attachment of GPI anchor to protein"/>
    <property type="evidence" value="ECO:0007669"/>
    <property type="project" value="InterPro"/>
</dbReference>
<feature type="active site" description="Nucleophile" evidence="5">
    <location>
        <position position="192"/>
    </location>
</feature>
<dbReference type="EMBL" id="LPNL01000007">
    <property type="protein sequence ID" value="OEJ83246.1"/>
    <property type="molecule type" value="Genomic_DNA"/>
</dbReference>
<evidence type="ECO:0000256" key="2">
    <source>
        <dbReference type="ARBA" id="ARBA00009941"/>
    </source>
</evidence>
<dbReference type="InterPro" id="IPR001096">
    <property type="entry name" value="Peptidase_C13"/>
</dbReference>
<dbReference type="GO" id="GO:0042765">
    <property type="term" value="C:GPI-anchor transamidase complex"/>
    <property type="evidence" value="ECO:0007669"/>
    <property type="project" value="InterPro"/>
</dbReference>
<name>A0A1E5R8L1_9ASCO</name>
<dbReference type="Gene3D" id="3.40.50.1460">
    <property type="match status" value="1"/>
</dbReference>
<dbReference type="AlphaFoldDB" id="A0A1E5R8L1"/>
<organism evidence="7 8">
    <name type="scientific">Hanseniaspora opuntiae</name>
    <dbReference type="NCBI Taxonomy" id="211096"/>
    <lineage>
        <taxon>Eukaryota</taxon>
        <taxon>Fungi</taxon>
        <taxon>Dikarya</taxon>
        <taxon>Ascomycota</taxon>
        <taxon>Saccharomycotina</taxon>
        <taxon>Saccharomycetes</taxon>
        <taxon>Saccharomycodales</taxon>
        <taxon>Saccharomycodaceae</taxon>
        <taxon>Hanseniaspora</taxon>
    </lineage>
</organism>
<dbReference type="GO" id="GO:0006508">
    <property type="term" value="P:proteolysis"/>
    <property type="evidence" value="ECO:0007669"/>
    <property type="project" value="InterPro"/>
</dbReference>
<dbReference type="PRINTS" id="PR00776">
    <property type="entry name" value="HEMOGLOBNASE"/>
</dbReference>
<comment type="pathway">
    <text evidence="1">Glycolipid biosynthesis; glycosylphosphatidylinositol-anchor biosynthesis.</text>
</comment>
<comment type="similarity">
    <text evidence="2">Belongs to the peptidase C13 family.</text>
</comment>
<dbReference type="Pfam" id="PF01650">
    <property type="entry name" value="Peptidase_C13"/>
    <property type="match status" value="1"/>
</dbReference>
<feature type="chain" id="PRO_5027610121" evidence="6">
    <location>
        <begin position="24"/>
        <end position="351"/>
    </location>
</feature>
<protein>
    <submittedName>
        <fullName evidence="7">GPI-anchor transamidase</fullName>
    </submittedName>
</protein>
<dbReference type="FunFam" id="3.40.50.1460:FF:000021">
    <property type="entry name" value="GPI-anchor transamidase"/>
    <property type="match status" value="1"/>
</dbReference>
<feature type="signal peptide" evidence="6">
    <location>
        <begin position="1"/>
        <end position="23"/>
    </location>
</feature>
<dbReference type="GO" id="GO:0006506">
    <property type="term" value="P:GPI anchor biosynthetic process"/>
    <property type="evidence" value="ECO:0007669"/>
    <property type="project" value="UniProtKB-UniPathway"/>
</dbReference>
<dbReference type="Proteomes" id="UP000095605">
    <property type="component" value="Unassembled WGS sequence"/>
</dbReference>
<dbReference type="PROSITE" id="PS51257">
    <property type="entry name" value="PROKAR_LIPOPROTEIN"/>
    <property type="match status" value="1"/>
</dbReference>
<dbReference type="GO" id="GO:0003923">
    <property type="term" value="F:GPI-anchor transamidase activity"/>
    <property type="evidence" value="ECO:0007669"/>
    <property type="project" value="InterPro"/>
</dbReference>
<keyword evidence="3" id="KW-0337">GPI-anchor biosynthesis</keyword>
<dbReference type="OrthoDB" id="192611at2759"/>
<keyword evidence="4 6" id="KW-0732">Signal</keyword>
<evidence type="ECO:0000256" key="5">
    <source>
        <dbReference type="PIRSR" id="PIRSR019663-1"/>
    </source>
</evidence>
<feature type="active site" evidence="5">
    <location>
        <position position="150"/>
    </location>
</feature>
<reference evidence="8" key="1">
    <citation type="journal article" date="2016" name="Genome Announc.">
        <title>Genome sequences of three species of Hanseniaspora isolated from spontaneous wine fermentations.</title>
        <authorList>
            <person name="Sternes P.R."/>
            <person name="Lee D."/>
            <person name="Kutyna D.R."/>
            <person name="Borneman A.R."/>
        </authorList>
    </citation>
    <scope>NUCLEOTIDE SEQUENCE [LARGE SCALE GENOMIC DNA]</scope>
    <source>
        <strain evidence="8">AWRI3578</strain>
    </source>
</reference>
<dbReference type="InterPro" id="IPR028361">
    <property type="entry name" value="GPI_transamidase"/>
</dbReference>
<sequence length="351" mass="40820">MLLKINRILLLLTFILHTTISCAVEDNTNNWAVLVCTSRFWFNYRHMANTLSIYHTVKRLGIPDNQIILMLADDVSCNARNLYPGSIFNNKDHNIDLYNFNNNIEVDYKGYEVTVDNFLKVLTNKFEHQTNSKRLLTNKDSNVFVYMTGHGGENFLKFQDFEEIVSEDLNMAFNEMWLKERYKQIFFMIDTCQANTMFAKFDAPNVVSIGSSALDESSYSHHTDLDIGVAVIDRFTYYVLEFLEENTKDRNYNGTLQDLYDYLSFDKVHSHIGYKIDGNKNLEDIKIMDFFGQKQQIEPLTVDGNESYFSDLLRTMVNHTAVNDKIEELTNPKRVTTNSKKRLLNAINKSI</sequence>
<accession>A0A1E5R8L1</accession>
<comment type="caution">
    <text evidence="7">The sequence shown here is derived from an EMBL/GenBank/DDBJ whole genome shotgun (WGS) entry which is preliminary data.</text>
</comment>
<dbReference type="PANTHER" id="PTHR48067:SF1">
    <property type="entry name" value="GPI-ANCHOR TRANSAMIDASE"/>
    <property type="match status" value="1"/>
</dbReference>
<dbReference type="PIRSF" id="PIRSF019663">
    <property type="entry name" value="Legumain"/>
    <property type="match status" value="1"/>
</dbReference>
<evidence type="ECO:0000256" key="1">
    <source>
        <dbReference type="ARBA" id="ARBA00004687"/>
    </source>
</evidence>
<proteinExistence type="inferred from homology"/>
<evidence type="ECO:0000313" key="7">
    <source>
        <dbReference type="EMBL" id="OEJ83246.1"/>
    </source>
</evidence>
<evidence type="ECO:0000256" key="6">
    <source>
        <dbReference type="SAM" id="SignalP"/>
    </source>
</evidence>
<evidence type="ECO:0000256" key="4">
    <source>
        <dbReference type="ARBA" id="ARBA00022729"/>
    </source>
</evidence>
<keyword evidence="8" id="KW-1185">Reference proteome</keyword>
<evidence type="ECO:0000256" key="3">
    <source>
        <dbReference type="ARBA" id="ARBA00022502"/>
    </source>
</evidence>
<gene>
    <name evidence="7" type="ORF">AWRI3578_g2954</name>
</gene>
<dbReference type="UniPathway" id="UPA00196"/>
<dbReference type="PANTHER" id="PTHR48067">
    <property type="entry name" value="GPI-ANCHOR TRANSAMIDASE"/>
    <property type="match status" value="1"/>
</dbReference>